<organism evidence="2 3">
    <name type="scientific">Chryseobacterium tructae</name>
    <dbReference type="NCBI Taxonomy" id="1037380"/>
    <lineage>
        <taxon>Bacteria</taxon>
        <taxon>Pseudomonadati</taxon>
        <taxon>Bacteroidota</taxon>
        <taxon>Flavobacteriia</taxon>
        <taxon>Flavobacteriales</taxon>
        <taxon>Weeksellaceae</taxon>
        <taxon>Chryseobacterium group</taxon>
        <taxon>Chryseobacterium</taxon>
    </lineage>
</organism>
<reference evidence="3" key="1">
    <citation type="journal article" date="2019" name="Int. J. Syst. Evol. Microbiol.">
        <title>The Global Catalogue of Microorganisms (GCM) 10K type strain sequencing project: providing services to taxonomists for standard genome sequencing and annotation.</title>
        <authorList>
            <consortium name="The Broad Institute Genomics Platform"/>
            <consortium name="The Broad Institute Genome Sequencing Center for Infectious Disease"/>
            <person name="Wu L."/>
            <person name="Ma J."/>
        </authorList>
    </citation>
    <scope>NUCLEOTIDE SEQUENCE [LARGE SCALE GENOMIC DNA]</scope>
    <source>
        <strain evidence="3">CECT 7798</strain>
    </source>
</reference>
<accession>A0ABV7Y436</accession>
<evidence type="ECO:0000256" key="1">
    <source>
        <dbReference type="SAM" id="MobiDB-lite"/>
    </source>
</evidence>
<dbReference type="InterPro" id="IPR023346">
    <property type="entry name" value="Lysozyme-like_dom_sf"/>
</dbReference>
<dbReference type="GO" id="GO:0016787">
    <property type="term" value="F:hydrolase activity"/>
    <property type="evidence" value="ECO:0007669"/>
    <property type="project" value="UniProtKB-KW"/>
</dbReference>
<dbReference type="Proteomes" id="UP001595735">
    <property type="component" value="Unassembled WGS sequence"/>
</dbReference>
<feature type="compositionally biased region" description="Pro residues" evidence="1">
    <location>
        <begin position="254"/>
        <end position="263"/>
    </location>
</feature>
<dbReference type="SUPFAM" id="SSF53955">
    <property type="entry name" value="Lysozyme-like"/>
    <property type="match status" value="1"/>
</dbReference>
<gene>
    <name evidence="2" type="ORF">ACFONJ_20965</name>
</gene>
<name>A0ABV7Y436_9FLAO</name>
<evidence type="ECO:0000313" key="3">
    <source>
        <dbReference type="Proteomes" id="UP001595735"/>
    </source>
</evidence>
<protein>
    <submittedName>
        <fullName evidence="2">Glycoside hydrolase family 19 protein</fullName>
    </submittedName>
</protein>
<feature type="region of interest" description="Disordered" evidence="1">
    <location>
        <begin position="412"/>
        <end position="433"/>
    </location>
</feature>
<dbReference type="EMBL" id="JBHRYO010000002">
    <property type="protein sequence ID" value="MFC3758460.1"/>
    <property type="molecule type" value="Genomic_DNA"/>
</dbReference>
<evidence type="ECO:0000313" key="2">
    <source>
        <dbReference type="EMBL" id="MFC3758460.1"/>
    </source>
</evidence>
<dbReference type="Gene3D" id="1.10.530.10">
    <property type="match status" value="1"/>
</dbReference>
<comment type="caution">
    <text evidence="2">The sequence shown here is derived from an EMBL/GenBank/DDBJ whole genome shotgun (WGS) entry which is preliminary data.</text>
</comment>
<keyword evidence="2" id="KW-0378">Hydrolase</keyword>
<keyword evidence="3" id="KW-1185">Reference proteome</keyword>
<dbReference type="RefSeq" id="WP_290300344.1">
    <property type="nucleotide sequence ID" value="NZ_JAUFQR010000001.1"/>
</dbReference>
<proteinExistence type="predicted"/>
<feature type="region of interest" description="Disordered" evidence="1">
    <location>
        <begin position="222"/>
        <end position="283"/>
    </location>
</feature>
<sequence>MAKKGVSRITGNTSPKTGEKALYKVTEWYPNTPANERKESLVTWELFRKRADGKFTSTNIKKKVGEFTFGKDAWQYTYRVEGYLDRPEGKDPMSIIVQPQKNEQQPSAEKNILDVKLTFQDGTPVNKKLSYQDRLWAIAKCKGMEGEHIIFTLWEDDEKGDGHNKKNQSIVKSPPVLVDSQGNARWNFALLSTYIAIANQREDDKKQHEYYITAEYNGKLKASDNANANNPEYKAPPAPPKKPAGGTNGTSQPKPAPPKPQPNSPKGSTRPHSPNNQPDKKGVITLVKLTDKNGKEFTKNPKFGETIIVHIESKNLKDKKYTLNIWEHDTIGKDDLLYSHEHTFLGDKINLSMPLTAAMQKTGEIGNDPKNPDSGEYWKGGQQEIFAEVIYIDISAKSKIIDVGIIETPKPQNNGKTATGVKNEPKPDAKSGGCPNCEKDITLEQIKSICVSKKNKNGVEICLVQDDSLIKAALPFLNSYRKKADINTCITKAHFIAQICQETKFYDLQEAFRYKNPERMRSLFYSYFKQFGSLEKQNAEAKRLSDLSLDSKNWKTVANAIYGKTHPNGKNNTDKDDGWRYSGKGFKQVTWRDNYLNLQKTAKNIFGKSVTWLDGNNPYKLVNSSEDSMLSALAFWKRGNISSKATEISDKAVTNVTALVNPALLGLDERKRYFKKAVEILQVDKCKPKGKINNSNEDGTVVVVSGTDTKVESDAFKPKEYSWVMYKTSVYKNMSLSTYNNLEKSNKLPEADYVTYLSRDTHQTSTSKGKILKHSDKRFGTYNEIPPGEYYLVPGVSGQKYKIYVIDSENKSAAAENGIDGPDGSRGGVALHHYTPRFSVGCFTFNSGNDTTPVQKLIDNLSDLPINDKKPVRFIVKERKVKESTWNNSDFGTKKWTGT</sequence>